<evidence type="ECO:0008006" key="4">
    <source>
        <dbReference type="Google" id="ProtNLM"/>
    </source>
</evidence>
<evidence type="ECO:0000256" key="1">
    <source>
        <dbReference type="SAM" id="MobiDB-lite"/>
    </source>
</evidence>
<feature type="region of interest" description="Disordered" evidence="1">
    <location>
        <begin position="712"/>
        <end position="810"/>
    </location>
</feature>
<feature type="region of interest" description="Disordered" evidence="1">
    <location>
        <begin position="626"/>
        <end position="689"/>
    </location>
</feature>
<protein>
    <recommendedName>
        <fullName evidence="4">WXG100 family type VII secretion target</fullName>
    </recommendedName>
</protein>
<dbReference type="InterPro" id="IPR036689">
    <property type="entry name" value="ESAT-6-like_sf"/>
</dbReference>
<feature type="compositionally biased region" description="Gly residues" evidence="1">
    <location>
        <begin position="754"/>
        <end position="776"/>
    </location>
</feature>
<feature type="compositionally biased region" description="Basic and acidic residues" evidence="1">
    <location>
        <begin position="374"/>
        <end position="442"/>
    </location>
</feature>
<feature type="compositionally biased region" description="Gly residues" evidence="1">
    <location>
        <begin position="351"/>
        <end position="363"/>
    </location>
</feature>
<feature type="region of interest" description="Disordered" evidence="1">
    <location>
        <begin position="509"/>
        <end position="539"/>
    </location>
</feature>
<dbReference type="Proteomes" id="UP000734823">
    <property type="component" value="Unassembled WGS sequence"/>
</dbReference>
<organism evidence="2 3">
    <name type="scientific">Actinokineospora xionganensis</name>
    <dbReference type="NCBI Taxonomy" id="2684470"/>
    <lineage>
        <taxon>Bacteria</taxon>
        <taxon>Bacillati</taxon>
        <taxon>Actinomycetota</taxon>
        <taxon>Actinomycetes</taxon>
        <taxon>Pseudonocardiales</taxon>
        <taxon>Pseudonocardiaceae</taxon>
        <taxon>Actinokineospora</taxon>
    </lineage>
</organism>
<sequence length="810" mass="81589">MAPSPVVADILNALSTPTAHPDDTSEAKLRRLERFAGMMDKTKLGFLYDRWRNHPACQGKWSEKAWGDGEEERTEPGGGLYKLKIISWGMMTGARGRLDQLTKAAHGIDAAIADATTKLAVAWDSKAGENAVTKINEMKAATASYNTMLTQLRDHLAGASTATNEVIEKLANFADQSDGGKPLVEKYAGLGGNSDGDTDSVSRAQYSTYMDEMWKIVNTGDDMGVYRNSPSKYEKAEDHDYEWDHISPSDLRTPGRVELEEGDDRWSNEICNDLDDLCNLYQSTIRNFRQRVTQTVDAVIAAWTQLSTNTFGDHDPYAKLSVLIPGDTGGKDPGGKDPGGKDPGGKDPGGKNPGGGSQPGGNAGYQPPPMPKPGDLDGDGKPDNPGDANMDGKPDNPGDLNMDGKPDNPGDKDGDGKPDNPADKDGDGKPDDPSDLDGDGKPDSLVQGPGTPETVKITEGDRTIEVASPDGQGHVKVTVDDGTGNPKTYDLDFATAAGLADGSTAIGPDGRPVTADGQPAAFGPSGPGSTVGPDGKPLSAEAGVEHVQAGPDGKAVIQDGPLTITAERDPGAPDTVIVTVDDGSGKSTTYTLDYAESAAGAQPVTGSSTPGVNGGPADLGAPVGASAAGAPASAGVAGGPASMGAPGDSGGNGPASAGSPGGSSGQGAAFTGSPVGSPDSGFQAGGHGPVEGATYAASVDSGVSQAWGAAGNVFDGGAEDPSSTDSSAAGPGEAGLSSAQSTPGGDHASQPGSAVGGGMPMGGGMAGGGGGGGGGGDQERSGSQWRTTGTLFDDDYLETQTSMSSIDGGN</sequence>
<gene>
    <name evidence="2" type="ORF">GPZ80_03875</name>
</gene>
<dbReference type="RefSeq" id="WP_187218393.1">
    <property type="nucleotide sequence ID" value="NZ_JABVED010000002.1"/>
</dbReference>
<feature type="compositionally biased region" description="Basic and acidic residues" evidence="1">
    <location>
        <begin position="329"/>
        <end position="349"/>
    </location>
</feature>
<feature type="compositionally biased region" description="Gly residues" evidence="1">
    <location>
        <begin position="647"/>
        <end position="665"/>
    </location>
</feature>
<feature type="compositionally biased region" description="Polar residues" evidence="1">
    <location>
        <begin position="781"/>
        <end position="790"/>
    </location>
</feature>
<feature type="region of interest" description="Disordered" evidence="1">
    <location>
        <begin position="322"/>
        <end position="485"/>
    </location>
</feature>
<dbReference type="SUPFAM" id="SSF140453">
    <property type="entry name" value="EsxAB dimer-like"/>
    <property type="match status" value="1"/>
</dbReference>
<accession>A0ABR7L1H7</accession>
<name>A0ABR7L1H7_9PSEU</name>
<keyword evidence="3" id="KW-1185">Reference proteome</keyword>
<proteinExistence type="predicted"/>
<evidence type="ECO:0000313" key="2">
    <source>
        <dbReference type="EMBL" id="MBC6446314.1"/>
    </source>
</evidence>
<comment type="caution">
    <text evidence="2">The sequence shown here is derived from an EMBL/GenBank/DDBJ whole genome shotgun (WGS) entry which is preliminary data.</text>
</comment>
<dbReference type="EMBL" id="JABVED010000002">
    <property type="protein sequence ID" value="MBC6446314.1"/>
    <property type="molecule type" value="Genomic_DNA"/>
</dbReference>
<reference evidence="2 3" key="1">
    <citation type="submission" date="2020-06" db="EMBL/GenBank/DDBJ databases">
        <title>Actinokineospora xiongansis sp. nov., isolated from soil of Baiyangdian.</title>
        <authorList>
            <person name="Zhang X."/>
        </authorList>
    </citation>
    <scope>NUCLEOTIDE SEQUENCE [LARGE SCALE GENOMIC DNA]</scope>
    <source>
        <strain evidence="2 3">HBU206404</strain>
    </source>
</reference>
<feature type="compositionally biased region" description="Polar residues" evidence="1">
    <location>
        <begin position="798"/>
        <end position="810"/>
    </location>
</feature>
<feature type="compositionally biased region" description="Low complexity" evidence="1">
    <location>
        <begin position="626"/>
        <end position="646"/>
    </location>
</feature>
<evidence type="ECO:0000313" key="3">
    <source>
        <dbReference type="Proteomes" id="UP000734823"/>
    </source>
</evidence>